<reference evidence="2" key="1">
    <citation type="journal article" date="2017" name="Cell">
        <title>Insights into land plant evolution garnered from the Marchantia polymorpha genome.</title>
        <authorList>
            <person name="Bowman J.L."/>
            <person name="Kohchi T."/>
            <person name="Yamato K.T."/>
            <person name="Jenkins J."/>
            <person name="Shu S."/>
            <person name="Ishizaki K."/>
            <person name="Yamaoka S."/>
            <person name="Nishihama R."/>
            <person name="Nakamura Y."/>
            <person name="Berger F."/>
            <person name="Adam C."/>
            <person name="Aki S.S."/>
            <person name="Althoff F."/>
            <person name="Araki T."/>
            <person name="Arteaga-Vazquez M.A."/>
            <person name="Balasubrmanian S."/>
            <person name="Barry K."/>
            <person name="Bauer D."/>
            <person name="Boehm C.R."/>
            <person name="Briginshaw L."/>
            <person name="Caballero-Perez J."/>
            <person name="Catarino B."/>
            <person name="Chen F."/>
            <person name="Chiyoda S."/>
            <person name="Chovatia M."/>
            <person name="Davies K.M."/>
            <person name="Delmans M."/>
            <person name="Demura T."/>
            <person name="Dierschke T."/>
            <person name="Dolan L."/>
            <person name="Dorantes-Acosta A.E."/>
            <person name="Eklund D.M."/>
            <person name="Florent S.N."/>
            <person name="Flores-Sandoval E."/>
            <person name="Fujiyama A."/>
            <person name="Fukuzawa H."/>
            <person name="Galik B."/>
            <person name="Grimanelli D."/>
            <person name="Grimwood J."/>
            <person name="Grossniklaus U."/>
            <person name="Hamada T."/>
            <person name="Haseloff J."/>
            <person name="Hetherington A.J."/>
            <person name="Higo A."/>
            <person name="Hirakawa Y."/>
            <person name="Hundley H.N."/>
            <person name="Ikeda Y."/>
            <person name="Inoue K."/>
            <person name="Inoue S.I."/>
            <person name="Ishida S."/>
            <person name="Jia Q."/>
            <person name="Kakita M."/>
            <person name="Kanazawa T."/>
            <person name="Kawai Y."/>
            <person name="Kawashima T."/>
            <person name="Kennedy M."/>
            <person name="Kinose K."/>
            <person name="Kinoshita T."/>
            <person name="Kohara Y."/>
            <person name="Koide E."/>
            <person name="Komatsu K."/>
            <person name="Kopischke S."/>
            <person name="Kubo M."/>
            <person name="Kyozuka J."/>
            <person name="Lagercrantz U."/>
            <person name="Lin S.S."/>
            <person name="Lindquist E."/>
            <person name="Lipzen A.M."/>
            <person name="Lu C.W."/>
            <person name="De Luna E."/>
            <person name="Martienssen R.A."/>
            <person name="Minamino N."/>
            <person name="Mizutani M."/>
            <person name="Mizutani M."/>
            <person name="Mochizuki N."/>
            <person name="Monte I."/>
            <person name="Mosher R."/>
            <person name="Nagasaki H."/>
            <person name="Nakagami H."/>
            <person name="Naramoto S."/>
            <person name="Nishitani K."/>
            <person name="Ohtani M."/>
            <person name="Okamoto T."/>
            <person name="Okumura M."/>
            <person name="Phillips J."/>
            <person name="Pollak B."/>
            <person name="Reinders A."/>
            <person name="Rovekamp M."/>
            <person name="Sano R."/>
            <person name="Sawa S."/>
            <person name="Schmid M.W."/>
            <person name="Shirakawa M."/>
            <person name="Solano R."/>
            <person name="Spunde A."/>
            <person name="Suetsugu N."/>
            <person name="Sugano S."/>
            <person name="Sugiyama A."/>
            <person name="Sun R."/>
            <person name="Suzuki Y."/>
            <person name="Takenaka M."/>
            <person name="Takezawa D."/>
            <person name="Tomogane H."/>
            <person name="Tsuzuki M."/>
            <person name="Ueda T."/>
            <person name="Umeda M."/>
            <person name="Ward J.M."/>
            <person name="Watanabe Y."/>
            <person name="Yazaki K."/>
            <person name="Yokoyama R."/>
            <person name="Yoshitake Y."/>
            <person name="Yotsui I."/>
            <person name="Zachgo S."/>
            <person name="Schmutz J."/>
        </authorList>
    </citation>
    <scope>NUCLEOTIDE SEQUENCE [LARGE SCALE GENOMIC DNA]</scope>
    <source>
        <strain evidence="2">Tak-1</strain>
    </source>
</reference>
<gene>
    <name evidence="1" type="ORF">MARPO_0143s0016</name>
</gene>
<evidence type="ECO:0000313" key="1">
    <source>
        <dbReference type="EMBL" id="PTQ29336.1"/>
    </source>
</evidence>
<dbReference type="Gramene" id="Mp5g11880.1">
    <property type="protein sequence ID" value="Mp5g11880.1.cds"/>
    <property type="gene ID" value="Mp5g11880"/>
</dbReference>
<keyword evidence="2" id="KW-1185">Reference proteome</keyword>
<name>A0A2R6W654_MARPO</name>
<proteinExistence type="predicted"/>
<organism evidence="1 2">
    <name type="scientific">Marchantia polymorpha</name>
    <name type="common">Common liverwort</name>
    <name type="synonym">Marchantia aquatica</name>
    <dbReference type="NCBI Taxonomy" id="3197"/>
    <lineage>
        <taxon>Eukaryota</taxon>
        <taxon>Viridiplantae</taxon>
        <taxon>Streptophyta</taxon>
        <taxon>Embryophyta</taxon>
        <taxon>Marchantiophyta</taxon>
        <taxon>Marchantiopsida</taxon>
        <taxon>Marchantiidae</taxon>
        <taxon>Marchantiales</taxon>
        <taxon>Marchantiaceae</taxon>
        <taxon>Marchantia</taxon>
    </lineage>
</organism>
<sequence length="103" mass="11767">MVNLVFNALPGPHTDDGYLTLHSLNVLLHYIGRKRFLDLEHTSAVAEVMVSVLGKVYRQISFLLLDNQRILNVRSHKYSAYGEVGEEYFVALDDRCTILFVLL</sequence>
<dbReference type="EMBL" id="KZ772813">
    <property type="protein sequence ID" value="PTQ29336.1"/>
    <property type="molecule type" value="Genomic_DNA"/>
</dbReference>
<accession>A0A2R6W654</accession>
<evidence type="ECO:0000313" key="2">
    <source>
        <dbReference type="Proteomes" id="UP000244005"/>
    </source>
</evidence>
<protein>
    <submittedName>
        <fullName evidence="1">Uncharacterized protein</fullName>
    </submittedName>
</protein>
<dbReference type="AlphaFoldDB" id="A0A2R6W654"/>
<dbReference type="Proteomes" id="UP000244005">
    <property type="component" value="Unassembled WGS sequence"/>
</dbReference>